<sequence>MLKTNSDISEIKKPDEDEVVSLTGANLDSRVHLAAACNSCRFWMPSNTGSSYLVVDRVVIEEAGCLRTDTSSGPQKIEDDNSGVSREEMRWRLMQQIGRYSAALINTALGGVTQNPRTAAPGDGKTVCASSLLELTTGNRRG</sequence>
<gene>
    <name evidence="1" type="ORF">T265_01676</name>
</gene>
<dbReference type="CTD" id="20315864"/>
<evidence type="ECO:0000313" key="1">
    <source>
        <dbReference type="EMBL" id="KER32244.1"/>
    </source>
</evidence>
<reference evidence="1 2" key="1">
    <citation type="submission" date="2013-11" db="EMBL/GenBank/DDBJ databases">
        <title>Opisthorchis viverrini - life in the bile duct.</title>
        <authorList>
            <person name="Young N.D."/>
            <person name="Nagarajan N."/>
            <person name="Lin S.J."/>
            <person name="Korhonen P.K."/>
            <person name="Jex A.R."/>
            <person name="Hall R.S."/>
            <person name="Safavi-Hemami H."/>
            <person name="Kaewkong W."/>
            <person name="Bertrand D."/>
            <person name="Gao S."/>
            <person name="Seet Q."/>
            <person name="Wongkham S."/>
            <person name="Teh B.T."/>
            <person name="Wongkham C."/>
            <person name="Intapan P.M."/>
            <person name="Maleewong W."/>
            <person name="Yang X."/>
            <person name="Hu M."/>
            <person name="Wang Z."/>
            <person name="Hofmann A."/>
            <person name="Sternberg P.W."/>
            <person name="Tan P."/>
            <person name="Wang J."/>
            <person name="Gasser R.B."/>
        </authorList>
    </citation>
    <scope>NUCLEOTIDE SEQUENCE [LARGE SCALE GENOMIC DNA]</scope>
</reference>
<dbReference type="KEGG" id="ovi:T265_01676"/>
<protein>
    <submittedName>
        <fullName evidence="1">Uncharacterized protein</fullName>
    </submittedName>
</protein>
<proteinExistence type="predicted"/>
<dbReference type="EMBL" id="KL596636">
    <property type="protein sequence ID" value="KER32244.1"/>
    <property type="molecule type" value="Genomic_DNA"/>
</dbReference>
<dbReference type="GeneID" id="20315864"/>
<evidence type="ECO:0000313" key="2">
    <source>
        <dbReference type="Proteomes" id="UP000054324"/>
    </source>
</evidence>
<keyword evidence="2" id="KW-1185">Reference proteome</keyword>
<organism evidence="1 2">
    <name type="scientific">Opisthorchis viverrini</name>
    <name type="common">Southeast Asian liver fluke</name>
    <dbReference type="NCBI Taxonomy" id="6198"/>
    <lineage>
        <taxon>Eukaryota</taxon>
        <taxon>Metazoa</taxon>
        <taxon>Spiralia</taxon>
        <taxon>Lophotrochozoa</taxon>
        <taxon>Platyhelminthes</taxon>
        <taxon>Trematoda</taxon>
        <taxon>Digenea</taxon>
        <taxon>Opisthorchiida</taxon>
        <taxon>Opisthorchiata</taxon>
        <taxon>Opisthorchiidae</taxon>
        <taxon>Opisthorchis</taxon>
    </lineage>
</organism>
<accession>A0A075AIU5</accession>
<dbReference type="Proteomes" id="UP000054324">
    <property type="component" value="Unassembled WGS sequence"/>
</dbReference>
<dbReference type="RefSeq" id="XP_009164006.1">
    <property type="nucleotide sequence ID" value="XM_009165742.1"/>
</dbReference>
<name>A0A075AIU5_OPIVI</name>
<dbReference type="AlphaFoldDB" id="A0A075AIU5"/>